<dbReference type="CDD" id="cd00487">
    <property type="entry name" value="Pep_deformylase"/>
    <property type="match status" value="1"/>
</dbReference>
<feature type="binding site" evidence="2">
    <location>
        <position position="134"/>
    </location>
    <ligand>
        <name>Fe cation</name>
        <dbReference type="ChEBI" id="CHEBI:24875"/>
    </ligand>
</feature>
<evidence type="ECO:0000313" key="4">
    <source>
        <dbReference type="Proteomes" id="UP000264002"/>
    </source>
</evidence>
<dbReference type="RefSeq" id="WP_117329159.1">
    <property type="nucleotide sequence ID" value="NZ_QUWK01000002.1"/>
</dbReference>
<evidence type="ECO:0000256" key="2">
    <source>
        <dbReference type="HAMAP-Rule" id="MF_00163"/>
    </source>
</evidence>
<dbReference type="PANTHER" id="PTHR10458:SF22">
    <property type="entry name" value="PEPTIDE DEFORMYLASE"/>
    <property type="match status" value="1"/>
</dbReference>
<feature type="binding site" evidence="2">
    <location>
        <position position="130"/>
    </location>
    <ligand>
        <name>Fe cation</name>
        <dbReference type="ChEBI" id="CHEBI:24875"/>
    </ligand>
</feature>
<dbReference type="OrthoDB" id="9784988at2"/>
<dbReference type="PRINTS" id="PR01576">
    <property type="entry name" value="PDEFORMYLASE"/>
</dbReference>
<keyword evidence="4" id="KW-1185">Reference proteome</keyword>
<keyword evidence="2" id="KW-0648">Protein biosynthesis</keyword>
<comment type="cofactor">
    <cofactor evidence="2">
        <name>Fe(2+)</name>
        <dbReference type="ChEBI" id="CHEBI:29033"/>
    </cofactor>
    <text evidence="2">Binds 1 Fe(2+) ion.</text>
</comment>
<dbReference type="HAMAP" id="MF_00163">
    <property type="entry name" value="Pep_deformylase"/>
    <property type="match status" value="1"/>
</dbReference>
<name>A0A372MIZ9_9SPIR</name>
<dbReference type="InterPro" id="IPR023635">
    <property type="entry name" value="Peptide_deformylase"/>
</dbReference>
<dbReference type="NCBIfam" id="TIGR00079">
    <property type="entry name" value="pept_deformyl"/>
    <property type="match status" value="1"/>
</dbReference>
<comment type="caution">
    <text evidence="3">The sequence shown here is derived from an EMBL/GenBank/DDBJ whole genome shotgun (WGS) entry which is preliminary data.</text>
</comment>
<reference evidence="3 4" key="2">
    <citation type="submission" date="2018-09" db="EMBL/GenBank/DDBJ databases">
        <title>Genome of Sphaerochaeta halotolerans strain 4-11.</title>
        <authorList>
            <person name="Nazina T.N."/>
            <person name="Sokolova D.S."/>
        </authorList>
    </citation>
    <scope>NUCLEOTIDE SEQUENCE [LARGE SCALE GENOMIC DNA]</scope>
    <source>
        <strain evidence="3 4">4-11</strain>
    </source>
</reference>
<dbReference type="PIRSF" id="PIRSF004749">
    <property type="entry name" value="Pep_def"/>
    <property type="match status" value="1"/>
</dbReference>
<keyword evidence="2" id="KW-0408">Iron</keyword>
<dbReference type="NCBIfam" id="NF001159">
    <property type="entry name" value="PRK00150.1-3"/>
    <property type="match status" value="1"/>
</dbReference>
<dbReference type="AlphaFoldDB" id="A0A372MIZ9"/>
<dbReference type="GO" id="GO:0006412">
    <property type="term" value="P:translation"/>
    <property type="evidence" value="ECO:0007669"/>
    <property type="project" value="UniProtKB-UniRule"/>
</dbReference>
<protein>
    <recommendedName>
        <fullName evidence="2">Peptide deformylase</fullName>
        <shortName evidence="2">PDF</shortName>
        <ecNumber evidence="2">3.5.1.88</ecNumber>
    </recommendedName>
    <alternativeName>
        <fullName evidence="2">Polypeptide deformylase</fullName>
    </alternativeName>
</protein>
<dbReference type="Pfam" id="PF01327">
    <property type="entry name" value="Pep_deformylase"/>
    <property type="match status" value="1"/>
</dbReference>
<accession>A0A372MIZ9</accession>
<comment type="catalytic activity">
    <reaction evidence="2">
        <text>N-terminal N-formyl-L-methionyl-[peptide] + H2O = N-terminal L-methionyl-[peptide] + formate</text>
        <dbReference type="Rhea" id="RHEA:24420"/>
        <dbReference type="Rhea" id="RHEA-COMP:10639"/>
        <dbReference type="Rhea" id="RHEA-COMP:10640"/>
        <dbReference type="ChEBI" id="CHEBI:15377"/>
        <dbReference type="ChEBI" id="CHEBI:15740"/>
        <dbReference type="ChEBI" id="CHEBI:49298"/>
        <dbReference type="ChEBI" id="CHEBI:64731"/>
        <dbReference type="EC" id="3.5.1.88"/>
    </reaction>
</comment>
<dbReference type="Gene3D" id="3.90.45.10">
    <property type="entry name" value="Peptide deformylase"/>
    <property type="match status" value="1"/>
</dbReference>
<dbReference type="SUPFAM" id="SSF56420">
    <property type="entry name" value="Peptide deformylase"/>
    <property type="match status" value="1"/>
</dbReference>
<proteinExistence type="inferred from homology"/>
<dbReference type="EC" id="3.5.1.88" evidence="2"/>
<keyword evidence="2" id="KW-0479">Metal-binding</keyword>
<dbReference type="GO" id="GO:0046872">
    <property type="term" value="F:metal ion binding"/>
    <property type="evidence" value="ECO:0007669"/>
    <property type="project" value="UniProtKB-KW"/>
</dbReference>
<evidence type="ECO:0000313" key="3">
    <source>
        <dbReference type="EMBL" id="RFU95762.1"/>
    </source>
</evidence>
<gene>
    <name evidence="2 3" type="primary">def</name>
    <name evidence="3" type="ORF">DYP60_01785</name>
</gene>
<dbReference type="InterPro" id="IPR036821">
    <property type="entry name" value="Peptide_deformylase_sf"/>
</dbReference>
<feature type="active site" evidence="2">
    <location>
        <position position="131"/>
    </location>
</feature>
<sequence length="168" mass="19138">MLDIYTLGEEVLQEKCQKVTKFDNALKILVDAMFETMDEADGVGLAAPQVGVTQRLFVIHIRGGEKRAYINPQIIETSIETSTDEEGCLSVPGVWHDVQRPSRVTVQAQDVEGKVFQVKADGLLARAIQHENDHLNGVLFIDRLNDEEREKMIQAYEKRNKSQRRKMR</sequence>
<comment type="similarity">
    <text evidence="1 2">Belongs to the polypeptide deformylase family.</text>
</comment>
<dbReference type="PANTHER" id="PTHR10458">
    <property type="entry name" value="PEPTIDE DEFORMYLASE"/>
    <property type="match status" value="1"/>
</dbReference>
<keyword evidence="2 3" id="KW-0378">Hydrolase</keyword>
<comment type="function">
    <text evidence="2">Removes the formyl group from the N-terminal Met of newly synthesized proteins. Requires at least a dipeptide for an efficient rate of reaction. N-terminal L-methionine is a prerequisite for activity but the enzyme has broad specificity at other positions.</text>
</comment>
<organism evidence="3 4">
    <name type="scientific">Sphaerochaeta halotolerans</name>
    <dbReference type="NCBI Taxonomy" id="2293840"/>
    <lineage>
        <taxon>Bacteria</taxon>
        <taxon>Pseudomonadati</taxon>
        <taxon>Spirochaetota</taxon>
        <taxon>Spirochaetia</taxon>
        <taxon>Spirochaetales</taxon>
        <taxon>Sphaerochaetaceae</taxon>
        <taxon>Sphaerochaeta</taxon>
    </lineage>
</organism>
<feature type="binding site" evidence="2">
    <location>
        <position position="88"/>
    </location>
    <ligand>
        <name>Fe cation</name>
        <dbReference type="ChEBI" id="CHEBI:24875"/>
    </ligand>
</feature>
<dbReference type="EMBL" id="QUWK01000002">
    <property type="protein sequence ID" value="RFU95762.1"/>
    <property type="molecule type" value="Genomic_DNA"/>
</dbReference>
<reference evidence="4" key="1">
    <citation type="submission" date="2018-08" db="EMBL/GenBank/DDBJ databases">
        <authorList>
            <person name="Grouzdev D.S."/>
            <person name="Krutkina M.S."/>
        </authorList>
    </citation>
    <scope>NUCLEOTIDE SEQUENCE [LARGE SCALE GENOMIC DNA]</scope>
    <source>
        <strain evidence="4">4-11</strain>
    </source>
</reference>
<dbReference type="GO" id="GO:0042586">
    <property type="term" value="F:peptide deformylase activity"/>
    <property type="evidence" value="ECO:0007669"/>
    <property type="project" value="UniProtKB-UniRule"/>
</dbReference>
<dbReference type="Proteomes" id="UP000264002">
    <property type="component" value="Unassembled WGS sequence"/>
</dbReference>
<evidence type="ECO:0000256" key="1">
    <source>
        <dbReference type="ARBA" id="ARBA00010759"/>
    </source>
</evidence>